<dbReference type="RefSeq" id="WP_129352794.1">
    <property type="nucleotide sequence ID" value="NZ_CP026538.1"/>
</dbReference>
<comment type="function">
    <text evidence="7">May play a role in DNA repair. It seems to be involved in an RecBC-independent recombinational process of DNA repair. It may act with RecF and RecO.</text>
</comment>
<evidence type="ECO:0000256" key="7">
    <source>
        <dbReference type="HAMAP-Rule" id="MF_00017"/>
    </source>
</evidence>
<dbReference type="AlphaFoldDB" id="A0A4P6HL30"/>
<keyword evidence="3 7" id="KW-0863">Zinc-finger</keyword>
<dbReference type="OrthoDB" id="9802672at2"/>
<dbReference type="EMBL" id="CP026538">
    <property type="protein sequence ID" value="QAZ67841.1"/>
    <property type="molecule type" value="Genomic_DNA"/>
</dbReference>
<dbReference type="InterPro" id="IPR034137">
    <property type="entry name" value="TOPRIM_RecR"/>
</dbReference>
<evidence type="ECO:0000256" key="3">
    <source>
        <dbReference type="ARBA" id="ARBA00022771"/>
    </source>
</evidence>
<protein>
    <recommendedName>
        <fullName evidence="7">Recombination protein RecR</fullName>
    </recommendedName>
</protein>
<keyword evidence="1 7" id="KW-0479">Metal-binding</keyword>
<evidence type="ECO:0000256" key="6">
    <source>
        <dbReference type="ARBA" id="ARBA00023204"/>
    </source>
</evidence>
<feature type="domain" description="Toprim" evidence="8">
    <location>
        <begin position="84"/>
        <end position="181"/>
    </location>
</feature>
<dbReference type="InterPro" id="IPR015967">
    <property type="entry name" value="Rcmb_RecR_Znf"/>
</dbReference>
<comment type="similarity">
    <text evidence="7">Belongs to the RecR family.</text>
</comment>
<dbReference type="KEGG" id="dcb:C3Y92_11665"/>
<feature type="zinc finger region" description="C4-type" evidence="7">
    <location>
        <begin position="61"/>
        <end position="76"/>
    </location>
</feature>
<evidence type="ECO:0000256" key="1">
    <source>
        <dbReference type="ARBA" id="ARBA00022723"/>
    </source>
</evidence>
<gene>
    <name evidence="7 9" type="primary">recR</name>
    <name evidence="9" type="ORF">C3Y92_11665</name>
</gene>
<dbReference type="Pfam" id="PF13662">
    <property type="entry name" value="Toprim_4"/>
    <property type="match status" value="1"/>
</dbReference>
<evidence type="ECO:0000313" key="9">
    <source>
        <dbReference type="EMBL" id="QAZ67841.1"/>
    </source>
</evidence>
<accession>A0A4P6HL30</accession>
<dbReference type="PROSITE" id="PS01300">
    <property type="entry name" value="RECR"/>
    <property type="match status" value="1"/>
</dbReference>
<sequence length="204" mass="22080">MASQTTLPVPLAELVDQLAKLPGLGPKSALKVAMTLLEWPRPRADGLGEAILRLRERLCLCVHCASLSETPVCPVCADPTRNGEQLCLVAQWDAIMQMEETGLYAGRYLVLGGLLDPLEGVSPGQLRLDVLRAKLAEGAVTECILALGATLAAETTASHIKNLLEREFPAVRLTRLAQGIPLGAEVKYVDKETLSQSLRYRQDL</sequence>
<dbReference type="Gene3D" id="3.40.1360.10">
    <property type="match status" value="1"/>
</dbReference>
<dbReference type="NCBIfam" id="TIGR00615">
    <property type="entry name" value="recR"/>
    <property type="match status" value="1"/>
</dbReference>
<evidence type="ECO:0000256" key="5">
    <source>
        <dbReference type="ARBA" id="ARBA00023172"/>
    </source>
</evidence>
<evidence type="ECO:0000259" key="8">
    <source>
        <dbReference type="PROSITE" id="PS50880"/>
    </source>
</evidence>
<dbReference type="GO" id="GO:0006281">
    <property type="term" value="P:DNA repair"/>
    <property type="evidence" value="ECO:0007669"/>
    <property type="project" value="UniProtKB-UniRule"/>
</dbReference>
<organism evidence="9 10">
    <name type="scientific">Solidesulfovibrio carbinolicus</name>
    <dbReference type="NCBI Taxonomy" id="296842"/>
    <lineage>
        <taxon>Bacteria</taxon>
        <taxon>Pseudomonadati</taxon>
        <taxon>Thermodesulfobacteriota</taxon>
        <taxon>Desulfovibrionia</taxon>
        <taxon>Desulfovibrionales</taxon>
        <taxon>Desulfovibrionaceae</taxon>
        <taxon>Solidesulfovibrio</taxon>
    </lineage>
</organism>
<dbReference type="SUPFAM" id="SSF111304">
    <property type="entry name" value="Recombination protein RecR"/>
    <property type="match status" value="1"/>
</dbReference>
<keyword evidence="10" id="KW-1185">Reference proteome</keyword>
<dbReference type="HAMAP" id="MF_00017">
    <property type="entry name" value="RecR"/>
    <property type="match status" value="1"/>
</dbReference>
<dbReference type="Pfam" id="PF21175">
    <property type="entry name" value="RecR_C"/>
    <property type="match status" value="1"/>
</dbReference>
<keyword evidence="5 7" id="KW-0233">DNA recombination</keyword>
<evidence type="ECO:0000256" key="2">
    <source>
        <dbReference type="ARBA" id="ARBA00022763"/>
    </source>
</evidence>
<dbReference type="InterPro" id="IPR000093">
    <property type="entry name" value="DNA_Rcmb_RecR"/>
</dbReference>
<dbReference type="InterPro" id="IPR023627">
    <property type="entry name" value="Rcmb_RecR"/>
</dbReference>
<dbReference type="CDD" id="cd01025">
    <property type="entry name" value="TOPRIM_recR"/>
    <property type="match status" value="1"/>
</dbReference>
<keyword evidence="4 7" id="KW-0862">Zinc</keyword>
<evidence type="ECO:0000313" key="10">
    <source>
        <dbReference type="Proteomes" id="UP000293296"/>
    </source>
</evidence>
<dbReference type="PROSITE" id="PS50880">
    <property type="entry name" value="TOPRIM"/>
    <property type="match status" value="1"/>
</dbReference>
<dbReference type="Pfam" id="PF21176">
    <property type="entry name" value="RecR_HhH"/>
    <property type="match status" value="1"/>
</dbReference>
<dbReference type="Proteomes" id="UP000293296">
    <property type="component" value="Chromosome"/>
</dbReference>
<dbReference type="Gene3D" id="1.10.8.420">
    <property type="entry name" value="RecR Domain 1"/>
    <property type="match status" value="1"/>
</dbReference>
<evidence type="ECO:0000256" key="4">
    <source>
        <dbReference type="ARBA" id="ARBA00022833"/>
    </source>
</evidence>
<name>A0A4P6HL30_9BACT</name>
<proteinExistence type="inferred from homology"/>
<dbReference type="GO" id="GO:0006310">
    <property type="term" value="P:DNA recombination"/>
    <property type="evidence" value="ECO:0007669"/>
    <property type="project" value="UniProtKB-UniRule"/>
</dbReference>
<reference evidence="9 10" key="1">
    <citation type="submission" date="2018-02" db="EMBL/GenBank/DDBJ databases">
        <title>Genome sequence of Desulfovibrio carbinolicus DSM 3852.</title>
        <authorList>
            <person name="Wilbanks E."/>
            <person name="Skennerton C.T."/>
            <person name="Orphan V.J."/>
        </authorList>
    </citation>
    <scope>NUCLEOTIDE SEQUENCE [LARGE SCALE GENOMIC DNA]</scope>
    <source>
        <strain evidence="9 10">DSM 3852</strain>
    </source>
</reference>
<dbReference type="PANTHER" id="PTHR30446:SF0">
    <property type="entry name" value="RECOMBINATION PROTEIN RECR"/>
    <property type="match status" value="1"/>
</dbReference>
<dbReference type="GO" id="GO:0008270">
    <property type="term" value="F:zinc ion binding"/>
    <property type="evidence" value="ECO:0007669"/>
    <property type="project" value="UniProtKB-KW"/>
</dbReference>
<dbReference type="PANTHER" id="PTHR30446">
    <property type="entry name" value="RECOMBINATION PROTEIN RECR"/>
    <property type="match status" value="1"/>
</dbReference>
<dbReference type="GO" id="GO:0003677">
    <property type="term" value="F:DNA binding"/>
    <property type="evidence" value="ECO:0007669"/>
    <property type="project" value="UniProtKB-UniRule"/>
</dbReference>
<keyword evidence="2 7" id="KW-0227">DNA damage</keyword>
<keyword evidence="6 7" id="KW-0234">DNA repair</keyword>
<dbReference type="InterPro" id="IPR006171">
    <property type="entry name" value="TOPRIM_dom"/>
</dbReference>